<evidence type="ECO:0000313" key="7">
    <source>
        <dbReference type="Proteomes" id="UP000689967"/>
    </source>
</evidence>
<dbReference type="PIRSF" id="PIRSF002741">
    <property type="entry name" value="MppA"/>
    <property type="match status" value="1"/>
</dbReference>
<dbReference type="RefSeq" id="WP_216877395.1">
    <property type="nucleotide sequence ID" value="NZ_JAERQM010000005.1"/>
</dbReference>
<keyword evidence="7" id="KW-1185">Reference proteome</keyword>
<evidence type="ECO:0000313" key="6">
    <source>
        <dbReference type="EMBL" id="MBU8545379.1"/>
    </source>
</evidence>
<dbReference type="PANTHER" id="PTHR30290">
    <property type="entry name" value="PERIPLASMIC BINDING COMPONENT OF ABC TRANSPORTER"/>
    <property type="match status" value="1"/>
</dbReference>
<dbReference type="InterPro" id="IPR000914">
    <property type="entry name" value="SBP_5_dom"/>
</dbReference>
<dbReference type="Pfam" id="PF00496">
    <property type="entry name" value="SBP_bac_5"/>
    <property type="match status" value="1"/>
</dbReference>
<evidence type="ECO:0000256" key="2">
    <source>
        <dbReference type="ARBA" id="ARBA00005695"/>
    </source>
</evidence>
<evidence type="ECO:0000256" key="3">
    <source>
        <dbReference type="ARBA" id="ARBA00022729"/>
    </source>
</evidence>
<evidence type="ECO:0000256" key="4">
    <source>
        <dbReference type="SAM" id="SignalP"/>
    </source>
</evidence>
<gene>
    <name evidence="6" type="ORF">JJQ90_16775</name>
</gene>
<organism evidence="6 7">
    <name type="scientific">Falsiroseomonas oleicola</name>
    <dbReference type="NCBI Taxonomy" id="2801474"/>
    <lineage>
        <taxon>Bacteria</taxon>
        <taxon>Pseudomonadati</taxon>
        <taxon>Pseudomonadota</taxon>
        <taxon>Alphaproteobacteria</taxon>
        <taxon>Acetobacterales</taxon>
        <taxon>Roseomonadaceae</taxon>
        <taxon>Falsiroseomonas</taxon>
    </lineage>
</organism>
<feature type="domain" description="Solute-binding protein family 5" evidence="5">
    <location>
        <begin position="78"/>
        <end position="430"/>
    </location>
</feature>
<feature type="chain" id="PRO_5045206472" evidence="4">
    <location>
        <begin position="24"/>
        <end position="520"/>
    </location>
</feature>
<reference evidence="6 7" key="1">
    <citation type="submission" date="2021-01" db="EMBL/GenBank/DDBJ databases">
        <title>Roseomonas sp. nov, a bacterium isolated from an oil production mixture in Yumen Oilfield.</title>
        <authorList>
            <person name="Wu D."/>
        </authorList>
    </citation>
    <scope>NUCLEOTIDE SEQUENCE [LARGE SCALE GENOMIC DNA]</scope>
    <source>
        <strain evidence="6 7">ROY-5-3</strain>
    </source>
</reference>
<evidence type="ECO:0000259" key="5">
    <source>
        <dbReference type="Pfam" id="PF00496"/>
    </source>
</evidence>
<dbReference type="PANTHER" id="PTHR30290:SF38">
    <property type="entry name" value="D,D-DIPEPTIDE-BINDING PERIPLASMIC PROTEIN DDPA-RELATED"/>
    <property type="match status" value="1"/>
</dbReference>
<feature type="signal peptide" evidence="4">
    <location>
        <begin position="1"/>
        <end position="23"/>
    </location>
</feature>
<proteinExistence type="inferred from homology"/>
<name>A0ABS6H9J0_9PROT</name>
<dbReference type="InterPro" id="IPR030678">
    <property type="entry name" value="Peptide/Ni-bd"/>
</dbReference>
<dbReference type="InterPro" id="IPR039424">
    <property type="entry name" value="SBP_5"/>
</dbReference>
<sequence length="520" mass="57583">MRGFRAALLGSAMAIASAIGLHGAAQTQTAPTLRVGMAAQDVGRLDPHFAVSTIDRVVVAWMFNGLVRFKPGSINPAEIEPDLAERWESSADGKTWTFHLRRGVQFHGGFGELTAEDVVFSLRKSGTAATSAFAADYRAIESIEAVDSHTVRIVLRENIPSVLGILTNYSGGYIVSKRAVEQRGDTFVRNPIGTGPFALDRVTPNQSAELVAHAQYFRGAPQIGRISYRFIPSDASRDLAFQNRELDLNYGRADQTWVNRTRAVPNTVVDVFEPGELAIISLNTRQPPFNDIRIRQAMAHAVNRSELVRFRGQDVAREGQSVVPRGYLGFSNDNGLLPADPARARALLAEAGHPNGITIRAIHTQLPEMLNMMQVVQQQLRRAGITLDLQVVEHATFHQQIRQDLSPMVYYSAARFPVADIYLTQFFHGRSRVRTPTAVTNFSHCDQADSQIDAARVSTDVEEQKRLWAEAQRILVQNVCGVPLIETLLVFARRDNLDYGYELRGSMSLGPLITEATRLR</sequence>
<protein>
    <submittedName>
        <fullName evidence="6">Polyamine ABC transporter substrate-binding protein</fullName>
    </submittedName>
</protein>
<comment type="similarity">
    <text evidence="2">Belongs to the bacterial solute-binding protein 5 family.</text>
</comment>
<dbReference type="EMBL" id="JAERQM010000005">
    <property type="protein sequence ID" value="MBU8545379.1"/>
    <property type="molecule type" value="Genomic_DNA"/>
</dbReference>
<accession>A0ABS6H9J0</accession>
<dbReference type="Proteomes" id="UP000689967">
    <property type="component" value="Unassembled WGS sequence"/>
</dbReference>
<keyword evidence="3 4" id="KW-0732">Signal</keyword>
<dbReference type="CDD" id="cd08508">
    <property type="entry name" value="PBP2_NikA_DppA_OppA_like_1"/>
    <property type="match status" value="1"/>
</dbReference>
<evidence type="ECO:0000256" key="1">
    <source>
        <dbReference type="ARBA" id="ARBA00004418"/>
    </source>
</evidence>
<comment type="caution">
    <text evidence="6">The sequence shown here is derived from an EMBL/GenBank/DDBJ whole genome shotgun (WGS) entry which is preliminary data.</text>
</comment>
<comment type="subcellular location">
    <subcellularLocation>
        <location evidence="1">Periplasm</location>
    </subcellularLocation>
</comment>